<comment type="caution">
    <text evidence="1">The sequence shown here is derived from an EMBL/GenBank/DDBJ whole genome shotgun (WGS) entry which is preliminary data.</text>
</comment>
<evidence type="ECO:0000313" key="2">
    <source>
        <dbReference type="EMBL" id="RYU65625.1"/>
    </source>
</evidence>
<evidence type="ECO:0000313" key="1">
    <source>
        <dbReference type="EMBL" id="RYU52503.1"/>
    </source>
</evidence>
<dbReference type="Proteomes" id="UP000294166">
    <property type="component" value="Unassembled WGS sequence"/>
</dbReference>
<sequence>MRIYYLLFVVFLPFISNADSMCKKNERVVFSCELEGGSKKLSACFDDRDKTMYFSVGNTEKAVIYKPYKGVGLEAFKWVHISSVPTQPLYVPLRFKVDENRNAYFNANKAGISLGIMDSKLMYEDNDSIFYDCIPETRARLADDIRSKIETVEPNKFEAWD</sequence>
<protein>
    <submittedName>
        <fullName evidence="1">Uncharacterized protein</fullName>
    </submittedName>
</protein>
<evidence type="ECO:0000313" key="3">
    <source>
        <dbReference type="Proteomes" id="UP000294063"/>
    </source>
</evidence>
<evidence type="ECO:0000313" key="4">
    <source>
        <dbReference type="Proteomes" id="UP000294166"/>
    </source>
</evidence>
<keyword evidence="4" id="KW-1185">Reference proteome</keyword>
<proteinExistence type="predicted"/>
<dbReference type="RefSeq" id="WP_130047303.1">
    <property type="nucleotide sequence ID" value="NZ_SEZK01000008.1"/>
</dbReference>
<reference evidence="3 4" key="1">
    <citation type="submission" date="2019-02" db="EMBL/GenBank/DDBJ databases">
        <title>Genome sequences of Aliivibrio finisterrensis strains from farmed Atlantic salmon.</title>
        <authorList>
            <person name="Bowman J.P."/>
        </authorList>
    </citation>
    <scope>NUCLEOTIDE SEQUENCE [LARGE SCALE GENOMIC DNA]</scope>
    <source>
        <strain evidence="2 4">A21</strain>
        <strain evidence="1 3">A46</strain>
    </source>
</reference>
<name>A0A4Q5KXR8_9GAMM</name>
<dbReference type="EMBL" id="SEZK01000008">
    <property type="protein sequence ID" value="RYU52503.1"/>
    <property type="molecule type" value="Genomic_DNA"/>
</dbReference>
<organism evidence="1 3">
    <name type="scientific">Aliivibrio finisterrensis</name>
    <dbReference type="NCBI Taxonomy" id="511998"/>
    <lineage>
        <taxon>Bacteria</taxon>
        <taxon>Pseudomonadati</taxon>
        <taxon>Pseudomonadota</taxon>
        <taxon>Gammaproteobacteria</taxon>
        <taxon>Vibrionales</taxon>
        <taxon>Vibrionaceae</taxon>
        <taxon>Aliivibrio</taxon>
    </lineage>
</organism>
<dbReference type="Proteomes" id="UP000294063">
    <property type="component" value="Unassembled WGS sequence"/>
</dbReference>
<gene>
    <name evidence="2" type="ORF">ERW53_05330</name>
    <name evidence="1" type="ORF">ERW57_06865</name>
</gene>
<accession>A0A4Q5KXR8</accession>
<dbReference type="EMBL" id="SEZN01000007">
    <property type="protein sequence ID" value="RYU65625.1"/>
    <property type="molecule type" value="Genomic_DNA"/>
</dbReference>
<dbReference type="AlphaFoldDB" id="A0A4Q5KXR8"/>